<dbReference type="Proteomes" id="UP000228921">
    <property type="component" value="Unassembled WGS sequence"/>
</dbReference>
<evidence type="ECO:0000313" key="3">
    <source>
        <dbReference type="Proteomes" id="UP000228921"/>
    </source>
</evidence>
<gene>
    <name evidence="2" type="ORF">CUN51_01110</name>
</gene>
<dbReference type="EMBL" id="PGTK01000001">
    <property type="protein sequence ID" value="PJF32256.1"/>
    <property type="molecule type" value="Genomic_DNA"/>
</dbReference>
<evidence type="ECO:0000256" key="1">
    <source>
        <dbReference type="SAM" id="Phobius"/>
    </source>
</evidence>
<comment type="caution">
    <text evidence="2">The sequence shown here is derived from an EMBL/GenBank/DDBJ whole genome shotgun (WGS) entry which is preliminary data.</text>
</comment>
<keyword evidence="1" id="KW-0472">Membrane</keyword>
<feature type="transmembrane region" description="Helical" evidence="1">
    <location>
        <begin position="6"/>
        <end position="24"/>
    </location>
</feature>
<organism evidence="2 3">
    <name type="scientific">Candidatus Thermofonsia Clade 1 bacterium</name>
    <dbReference type="NCBI Taxonomy" id="2364210"/>
    <lineage>
        <taxon>Bacteria</taxon>
        <taxon>Bacillati</taxon>
        <taxon>Chloroflexota</taxon>
        <taxon>Candidatus Thermofontia</taxon>
        <taxon>Candidatus Thermofonsia Clade 1</taxon>
    </lineage>
</organism>
<sequence>MFEIDLTLLSFVLAMFLGALSLYLIRRTADEYERTILNEPVTRLVLPTFGSLAAVALLAVILLG</sequence>
<keyword evidence="1" id="KW-0812">Transmembrane</keyword>
<name>A0A2M8P3Y8_9CHLR</name>
<accession>A0A2M8P3Y8</accession>
<proteinExistence type="predicted"/>
<protein>
    <submittedName>
        <fullName evidence="2">Uncharacterized protein</fullName>
    </submittedName>
</protein>
<reference evidence="2 3" key="1">
    <citation type="submission" date="2017-11" db="EMBL/GenBank/DDBJ databases">
        <title>Evolution of Phototrophy in the Chloroflexi Phylum Driven by Horizontal Gene Transfer.</title>
        <authorList>
            <person name="Ward L.M."/>
            <person name="Hemp J."/>
            <person name="Shih P.M."/>
            <person name="Mcglynn S.E."/>
            <person name="Fischer W."/>
        </authorList>
    </citation>
    <scope>NUCLEOTIDE SEQUENCE [LARGE SCALE GENOMIC DNA]</scope>
    <source>
        <strain evidence="2">CP2_2F</strain>
    </source>
</reference>
<feature type="transmembrane region" description="Helical" evidence="1">
    <location>
        <begin position="44"/>
        <end position="63"/>
    </location>
</feature>
<keyword evidence="1" id="KW-1133">Transmembrane helix</keyword>
<evidence type="ECO:0000313" key="2">
    <source>
        <dbReference type="EMBL" id="PJF32256.1"/>
    </source>
</evidence>
<dbReference type="AlphaFoldDB" id="A0A2M8P3Y8"/>